<proteinExistence type="predicted"/>
<evidence type="ECO:0000313" key="1">
    <source>
        <dbReference type="EMBL" id="CAH0520464.1"/>
    </source>
</evidence>
<protein>
    <recommendedName>
        <fullName evidence="3">PH domain-containing protein</fullName>
    </recommendedName>
</protein>
<comment type="caution">
    <text evidence="1">The sequence shown here is derived from an EMBL/GenBank/DDBJ whole genome shotgun (WGS) entry which is preliminary data.</text>
</comment>
<name>A0ABN8D8A0_9STRA</name>
<dbReference type="Proteomes" id="UP001158986">
    <property type="component" value="Unassembled WGS sequence"/>
</dbReference>
<evidence type="ECO:0008006" key="3">
    <source>
        <dbReference type="Google" id="ProtNLM"/>
    </source>
</evidence>
<sequence>MSSTTGRNAKAVNASEKVTRNELRNSGAYFKRKKTILGLQTGTERVHMKLDEDGHTLLWKPHDSIKTTTKIELHMVSSIQAHGEVGLTVMSRKGDVLLDVEADSREIRDMWVTHLQLVCEDSNMSDETEEEVQSGSKFRKVVEDRAKRQTYWAKRTQELEQRKKEADERKKKFAGVGMKYTALAMSNRPGS</sequence>
<reference evidence="1 2" key="1">
    <citation type="submission" date="2021-11" db="EMBL/GenBank/DDBJ databases">
        <authorList>
            <person name="Islam A."/>
            <person name="Islam S."/>
            <person name="Flora M.S."/>
            <person name="Rahman M."/>
            <person name="Ziaur R.M."/>
            <person name="Epstein J.H."/>
            <person name="Hassan M."/>
            <person name="Klassen M."/>
            <person name="Woodard K."/>
            <person name="Webb A."/>
            <person name="Webby R.J."/>
            <person name="El Zowalaty M.E."/>
        </authorList>
    </citation>
    <scope>NUCLEOTIDE SEQUENCE [LARGE SCALE GENOMIC DNA]</scope>
    <source>
        <strain evidence="1">Pbs1</strain>
    </source>
</reference>
<accession>A0ABN8D8A0</accession>
<gene>
    <name evidence="1" type="ORF">PBS001_LOCUS6941</name>
</gene>
<keyword evidence="2" id="KW-1185">Reference proteome</keyword>
<dbReference type="EMBL" id="CAKLCB010000358">
    <property type="protein sequence ID" value="CAH0520464.1"/>
    <property type="molecule type" value="Genomic_DNA"/>
</dbReference>
<evidence type="ECO:0000313" key="2">
    <source>
        <dbReference type="Proteomes" id="UP001158986"/>
    </source>
</evidence>
<dbReference type="SUPFAM" id="SSF50729">
    <property type="entry name" value="PH domain-like"/>
    <property type="match status" value="1"/>
</dbReference>
<organism evidence="1 2">
    <name type="scientific">Peronospora belbahrii</name>
    <dbReference type="NCBI Taxonomy" id="622444"/>
    <lineage>
        <taxon>Eukaryota</taxon>
        <taxon>Sar</taxon>
        <taxon>Stramenopiles</taxon>
        <taxon>Oomycota</taxon>
        <taxon>Peronosporomycetes</taxon>
        <taxon>Peronosporales</taxon>
        <taxon>Peronosporaceae</taxon>
        <taxon>Peronospora</taxon>
    </lineage>
</organism>